<keyword evidence="6 9" id="KW-0472">Membrane</keyword>
<evidence type="ECO:0000256" key="9">
    <source>
        <dbReference type="SAM" id="Phobius"/>
    </source>
</evidence>
<accession>A0A1T4XA47</accession>
<evidence type="ECO:0000256" key="4">
    <source>
        <dbReference type="ARBA" id="ARBA00022692"/>
    </source>
</evidence>
<feature type="transmembrane region" description="Helical" evidence="9">
    <location>
        <begin position="429"/>
        <end position="451"/>
    </location>
</feature>
<evidence type="ECO:0000313" key="11">
    <source>
        <dbReference type="Proteomes" id="UP000189735"/>
    </source>
</evidence>
<evidence type="ECO:0000256" key="3">
    <source>
        <dbReference type="ARBA" id="ARBA00022679"/>
    </source>
</evidence>
<dbReference type="Proteomes" id="UP000189735">
    <property type="component" value="Unassembled WGS sequence"/>
</dbReference>
<evidence type="ECO:0000256" key="5">
    <source>
        <dbReference type="ARBA" id="ARBA00022989"/>
    </source>
</evidence>
<feature type="transmembrane region" description="Helical" evidence="9">
    <location>
        <begin position="312"/>
        <end position="333"/>
    </location>
</feature>
<feature type="region of interest" description="Disordered" evidence="8">
    <location>
        <begin position="389"/>
        <end position="419"/>
    </location>
</feature>
<evidence type="ECO:0000256" key="2">
    <source>
        <dbReference type="ARBA" id="ARBA00022475"/>
    </source>
</evidence>
<dbReference type="PANTHER" id="PTHR22926:SF3">
    <property type="entry name" value="UNDECAPRENYL-PHOSPHATE ALPHA-N-ACETYLGLUCOSAMINYL 1-PHOSPHATE TRANSFERASE"/>
    <property type="match status" value="1"/>
</dbReference>
<feature type="transmembrane region" description="Helical" evidence="9">
    <location>
        <begin position="6"/>
        <end position="26"/>
    </location>
</feature>
<feature type="transmembrane region" description="Helical" evidence="9">
    <location>
        <begin position="47"/>
        <end position="67"/>
    </location>
</feature>
<name>A0A1T4XA47_9MICO</name>
<evidence type="ECO:0000256" key="6">
    <source>
        <dbReference type="ARBA" id="ARBA00023136"/>
    </source>
</evidence>
<dbReference type="EMBL" id="FUYG01000002">
    <property type="protein sequence ID" value="SKA86490.1"/>
    <property type="molecule type" value="Genomic_DNA"/>
</dbReference>
<dbReference type="GO" id="GO:0016780">
    <property type="term" value="F:phosphotransferase activity, for other substituted phosphate groups"/>
    <property type="evidence" value="ECO:0007669"/>
    <property type="project" value="InterPro"/>
</dbReference>
<feature type="binding site" evidence="7">
    <location>
        <position position="158"/>
    </location>
    <ligand>
        <name>Mg(2+)</name>
        <dbReference type="ChEBI" id="CHEBI:18420"/>
    </ligand>
</feature>
<protein>
    <submittedName>
        <fullName evidence="10">UDP-GlcNAc:undecaprenyl-phosphate GlcNAc-1-phosphate transferase</fullName>
    </submittedName>
</protein>
<evidence type="ECO:0000256" key="7">
    <source>
        <dbReference type="PIRSR" id="PIRSR600715-1"/>
    </source>
</evidence>
<evidence type="ECO:0000256" key="1">
    <source>
        <dbReference type="ARBA" id="ARBA00004651"/>
    </source>
</evidence>
<organism evidence="10 11">
    <name type="scientific">Agreia bicolorata</name>
    <dbReference type="NCBI Taxonomy" id="110935"/>
    <lineage>
        <taxon>Bacteria</taxon>
        <taxon>Bacillati</taxon>
        <taxon>Actinomycetota</taxon>
        <taxon>Actinomycetes</taxon>
        <taxon>Micrococcales</taxon>
        <taxon>Microbacteriaceae</taxon>
        <taxon>Agreia</taxon>
    </lineage>
</organism>
<feature type="transmembrane region" description="Helical" evidence="9">
    <location>
        <begin position="339"/>
        <end position="359"/>
    </location>
</feature>
<feature type="transmembrane region" description="Helical" evidence="9">
    <location>
        <begin position="134"/>
        <end position="154"/>
    </location>
</feature>
<feature type="transmembrane region" description="Helical" evidence="9">
    <location>
        <begin position="457"/>
        <end position="480"/>
    </location>
</feature>
<keyword evidence="5 9" id="KW-1133">Transmembrane helix</keyword>
<feature type="transmembrane region" description="Helical" evidence="9">
    <location>
        <begin position="492"/>
        <end position="515"/>
    </location>
</feature>
<sequence>MRIYLLVAAISAVVTFGLALIVYKLSHRFRLYPKIRERDVHTRPTPRLGGVAMFIGMVVAFAVASQVDGFRLVFVNPGPVFAILGAALIIVVIGVIDDLIDLDWTIKLAGQIIAAWLLVWQGVAIVSLPIAGTLAVGSGVMSLIISLFAVVLVMNAINFIDGLDGLVAGVCLIANGVFFLYTFLLIQEGSATDYFNLAALISAILIGACAGFLPLNWHPAKLFMGDAGAMLVGLLMATSAIAVTGVIDPATLGRRELLPAFIPILLPFAILVLPLLDFGLAVFRRLRAGKSPFSADRKHLHHRLLDMGHSHFHAVLIFYAWTAVVSVGCLLFFLVPTGYAVVFLLVGLVVCTVLTLAPLSRRKVVEATAQSTEVESPEASMAASLDPLDAASESVSPPPKRKAPSVSTPTPRATPAASGSSARPVFVRILKWGGLLALAIAVIGGVVGFLVDSERGLVSALVGTAMAILFTGLTAASILVANRFSGTDFFTAIFFAVVMGAWIVKFAIFLVLVFLLRDQPWINPVVMFLCIIAGVLGSLIVDVVVVATSRMSYASDVTLPGE</sequence>
<keyword evidence="7" id="KW-0460">Magnesium</keyword>
<evidence type="ECO:0000313" key="10">
    <source>
        <dbReference type="EMBL" id="SKA86490.1"/>
    </source>
</evidence>
<dbReference type="GO" id="GO:0005886">
    <property type="term" value="C:plasma membrane"/>
    <property type="evidence" value="ECO:0007669"/>
    <property type="project" value="UniProtKB-SubCell"/>
</dbReference>
<feature type="transmembrane region" description="Helical" evidence="9">
    <location>
        <begin position="197"/>
        <end position="215"/>
    </location>
</feature>
<dbReference type="GO" id="GO:0009103">
    <property type="term" value="P:lipopolysaccharide biosynthetic process"/>
    <property type="evidence" value="ECO:0007669"/>
    <property type="project" value="TreeGrafter"/>
</dbReference>
<proteinExistence type="predicted"/>
<keyword evidence="3 10" id="KW-0808">Transferase</keyword>
<dbReference type="GO" id="GO:0044038">
    <property type="term" value="P:cell wall macromolecule biosynthetic process"/>
    <property type="evidence" value="ECO:0007669"/>
    <property type="project" value="TreeGrafter"/>
</dbReference>
<comment type="cofactor">
    <cofactor evidence="7">
        <name>Mg(2+)</name>
        <dbReference type="ChEBI" id="CHEBI:18420"/>
    </cofactor>
</comment>
<keyword evidence="4 9" id="KW-0812">Transmembrane</keyword>
<keyword evidence="2" id="KW-1003">Cell membrane</keyword>
<dbReference type="AlphaFoldDB" id="A0A1T4XA47"/>
<dbReference type="Pfam" id="PF00953">
    <property type="entry name" value="Glycos_transf_4"/>
    <property type="match status" value="1"/>
</dbReference>
<feature type="transmembrane region" description="Helical" evidence="9">
    <location>
        <begin position="79"/>
        <end position="96"/>
    </location>
</feature>
<dbReference type="GO" id="GO:0046872">
    <property type="term" value="F:metal ion binding"/>
    <property type="evidence" value="ECO:0007669"/>
    <property type="project" value="UniProtKB-KW"/>
</dbReference>
<feature type="transmembrane region" description="Helical" evidence="9">
    <location>
        <begin position="227"/>
        <end position="247"/>
    </location>
</feature>
<dbReference type="PANTHER" id="PTHR22926">
    <property type="entry name" value="PHOSPHO-N-ACETYLMURAMOYL-PENTAPEPTIDE-TRANSFERASE"/>
    <property type="match status" value="1"/>
</dbReference>
<feature type="transmembrane region" description="Helical" evidence="9">
    <location>
        <begin position="521"/>
        <end position="545"/>
    </location>
</feature>
<feature type="transmembrane region" description="Helical" evidence="9">
    <location>
        <begin position="108"/>
        <end position="128"/>
    </location>
</feature>
<reference evidence="11" key="1">
    <citation type="submission" date="2017-02" db="EMBL/GenBank/DDBJ databases">
        <authorList>
            <person name="Varghese N."/>
            <person name="Submissions S."/>
        </authorList>
    </citation>
    <scope>NUCLEOTIDE SEQUENCE [LARGE SCALE GENOMIC DNA]</scope>
    <source>
        <strain evidence="11">VKM Ac-2052</strain>
    </source>
</reference>
<dbReference type="InterPro" id="IPR018480">
    <property type="entry name" value="PNAcMuramoyl-5peptid_Trfase_CS"/>
</dbReference>
<feature type="transmembrane region" description="Helical" evidence="9">
    <location>
        <begin position="259"/>
        <end position="283"/>
    </location>
</feature>
<dbReference type="GO" id="GO:0071555">
    <property type="term" value="P:cell wall organization"/>
    <property type="evidence" value="ECO:0007669"/>
    <property type="project" value="TreeGrafter"/>
</dbReference>
<dbReference type="InterPro" id="IPR000715">
    <property type="entry name" value="Glycosyl_transferase_4"/>
</dbReference>
<gene>
    <name evidence="10" type="ORF">SAMN06295879_0929</name>
</gene>
<feature type="compositionally biased region" description="Polar residues" evidence="8">
    <location>
        <begin position="405"/>
        <end position="419"/>
    </location>
</feature>
<evidence type="ECO:0000256" key="8">
    <source>
        <dbReference type="SAM" id="MobiDB-lite"/>
    </source>
</evidence>
<dbReference type="PROSITE" id="PS01348">
    <property type="entry name" value="MRAY_2"/>
    <property type="match status" value="1"/>
</dbReference>
<feature type="transmembrane region" description="Helical" evidence="9">
    <location>
        <begin position="166"/>
        <end position="185"/>
    </location>
</feature>
<keyword evidence="7" id="KW-0479">Metal-binding</keyword>
<feature type="binding site" evidence="7">
    <location>
        <position position="226"/>
    </location>
    <ligand>
        <name>Mg(2+)</name>
        <dbReference type="ChEBI" id="CHEBI:18420"/>
    </ligand>
</feature>
<comment type="subcellular location">
    <subcellularLocation>
        <location evidence="1">Cell membrane</location>
        <topology evidence="1">Multi-pass membrane protein</topology>
    </subcellularLocation>
</comment>
<dbReference type="CDD" id="cd06853">
    <property type="entry name" value="GT_WecA_like"/>
    <property type="match status" value="1"/>
</dbReference>